<keyword evidence="2" id="KW-1185">Reference proteome</keyword>
<evidence type="ECO:0000313" key="1">
    <source>
        <dbReference type="EMBL" id="KAG6497272.1"/>
    </source>
</evidence>
<dbReference type="PANTHER" id="PTHR33265">
    <property type="entry name" value="AVR9/CF-9 RAPIDLY ELICITED PROTEIN-RELATED"/>
    <property type="match status" value="1"/>
</dbReference>
<name>A0A8J5G2I6_ZINOF</name>
<dbReference type="Proteomes" id="UP000734854">
    <property type="component" value="Unassembled WGS sequence"/>
</dbReference>
<reference evidence="1 2" key="1">
    <citation type="submission" date="2020-08" db="EMBL/GenBank/DDBJ databases">
        <title>Plant Genome Project.</title>
        <authorList>
            <person name="Zhang R.-G."/>
        </authorList>
    </citation>
    <scope>NUCLEOTIDE SEQUENCE [LARGE SCALE GENOMIC DNA]</scope>
    <source>
        <tissue evidence="1">Rhizome</tissue>
    </source>
</reference>
<dbReference type="EMBL" id="JACMSC010000012">
    <property type="protein sequence ID" value="KAG6497272.1"/>
    <property type="molecule type" value="Genomic_DNA"/>
</dbReference>
<sequence>MEMTSASRSGGEAKRLWHIVRLLFLGFSKNKLMVDLHLLLKRGKIAGKALTQLLIHHHHDHYHHRSHRHQYHGGGGAASMYSALTCRSMDPDLAFYNPREVQFSCSNTPSYPTFRRHRRRHHRYDDDEDDAAFAKALETLYAEADIEEEEEDYSASAAESPAIWKSPSAPVRQLRVTDSPFPLKEEEGEVDGRIDQKSEEFIKKFHEQLRLQQMISPVPVVAPEYMHHRRRRDVPLMMGRA</sequence>
<gene>
    <name evidence="1" type="ORF">ZIOFF_045170</name>
</gene>
<dbReference type="InterPro" id="IPR008480">
    <property type="entry name" value="DUF761_pln"/>
</dbReference>
<evidence type="ECO:0000313" key="2">
    <source>
        <dbReference type="Proteomes" id="UP000734854"/>
    </source>
</evidence>
<accession>A0A8J5G2I6</accession>
<dbReference type="Pfam" id="PF05553">
    <property type="entry name" value="DUF761"/>
    <property type="match status" value="1"/>
</dbReference>
<dbReference type="PANTHER" id="PTHR33265:SF26">
    <property type="entry name" value="OS06G0554600 PROTEIN"/>
    <property type="match status" value="1"/>
</dbReference>
<protein>
    <submittedName>
        <fullName evidence="1">Uncharacterized protein</fullName>
    </submittedName>
</protein>
<proteinExistence type="predicted"/>
<comment type="caution">
    <text evidence="1">The sequence shown here is derived from an EMBL/GenBank/DDBJ whole genome shotgun (WGS) entry which is preliminary data.</text>
</comment>
<dbReference type="AlphaFoldDB" id="A0A8J5G2I6"/>
<organism evidence="1 2">
    <name type="scientific">Zingiber officinale</name>
    <name type="common">Ginger</name>
    <name type="synonym">Amomum zingiber</name>
    <dbReference type="NCBI Taxonomy" id="94328"/>
    <lineage>
        <taxon>Eukaryota</taxon>
        <taxon>Viridiplantae</taxon>
        <taxon>Streptophyta</taxon>
        <taxon>Embryophyta</taxon>
        <taxon>Tracheophyta</taxon>
        <taxon>Spermatophyta</taxon>
        <taxon>Magnoliopsida</taxon>
        <taxon>Liliopsida</taxon>
        <taxon>Zingiberales</taxon>
        <taxon>Zingiberaceae</taxon>
        <taxon>Zingiber</taxon>
    </lineage>
</organism>